<evidence type="ECO:0008006" key="9">
    <source>
        <dbReference type="Google" id="ProtNLM"/>
    </source>
</evidence>
<dbReference type="EMBL" id="MJEQ01004896">
    <property type="protein sequence ID" value="OIT20808.1"/>
    <property type="molecule type" value="Genomic_DNA"/>
</dbReference>
<evidence type="ECO:0000256" key="4">
    <source>
        <dbReference type="ARBA" id="ARBA00022989"/>
    </source>
</evidence>
<accession>A0A1J6K6Z2</accession>
<dbReference type="PANTHER" id="PTHR48063">
    <property type="entry name" value="LRR RECEPTOR-LIKE KINASE"/>
    <property type="match status" value="1"/>
</dbReference>
<keyword evidence="8" id="KW-1185">Reference proteome</keyword>
<dbReference type="PANTHER" id="PTHR48063:SF98">
    <property type="entry name" value="LRR RECEPTOR-LIKE SERINE_THREONINE-PROTEIN KINASE FLS2"/>
    <property type="match status" value="1"/>
</dbReference>
<reference evidence="7" key="1">
    <citation type="submission" date="2016-11" db="EMBL/GenBank/DDBJ databases">
        <title>The genome of Nicotiana attenuata.</title>
        <authorList>
            <person name="Xu S."/>
            <person name="Brockmoeller T."/>
            <person name="Gaquerel E."/>
            <person name="Navarro A."/>
            <person name="Kuhl H."/>
            <person name="Gase K."/>
            <person name="Ling Z."/>
            <person name="Zhou W."/>
            <person name="Kreitzer C."/>
            <person name="Stanke M."/>
            <person name="Tang H."/>
            <person name="Lyons E."/>
            <person name="Pandey P."/>
            <person name="Pandey S.P."/>
            <person name="Timmermann B."/>
            <person name="Baldwin I.T."/>
        </authorList>
    </citation>
    <scope>NUCLEOTIDE SEQUENCE [LARGE SCALE GENOMIC DNA]</scope>
    <source>
        <strain evidence="7">UT</strain>
    </source>
</reference>
<sequence>MLSVDLSGINSGRIPQTFSSLSTMSFMNLSYNNLTGKIHVSTQLESFNPSGFQGNKLCGLPLMVNCSSGSQIPDVDTEKDESEKDELDRFYISMAIGFCLSFWGDILDWFYMFWTS</sequence>
<evidence type="ECO:0000256" key="1">
    <source>
        <dbReference type="ARBA" id="ARBA00004479"/>
    </source>
</evidence>
<dbReference type="InterPro" id="IPR046956">
    <property type="entry name" value="RLP23-like"/>
</dbReference>
<evidence type="ECO:0000256" key="2">
    <source>
        <dbReference type="ARBA" id="ARBA00022692"/>
    </source>
</evidence>
<dbReference type="Proteomes" id="UP000187609">
    <property type="component" value="Unassembled WGS sequence"/>
</dbReference>
<dbReference type="GO" id="GO:0016020">
    <property type="term" value="C:membrane"/>
    <property type="evidence" value="ECO:0007669"/>
    <property type="project" value="UniProtKB-SubCell"/>
</dbReference>
<dbReference type="InterPro" id="IPR032675">
    <property type="entry name" value="LRR_dom_sf"/>
</dbReference>
<evidence type="ECO:0000313" key="7">
    <source>
        <dbReference type="EMBL" id="OIT20808.1"/>
    </source>
</evidence>
<evidence type="ECO:0000256" key="3">
    <source>
        <dbReference type="ARBA" id="ARBA00022729"/>
    </source>
</evidence>
<dbReference type="STRING" id="49451.A0A1J6K6Z2"/>
<keyword evidence="4" id="KW-1133">Transmembrane helix</keyword>
<dbReference type="Gene3D" id="3.80.10.10">
    <property type="entry name" value="Ribonuclease Inhibitor"/>
    <property type="match status" value="1"/>
</dbReference>
<dbReference type="SMR" id="A0A1J6K6Z2"/>
<keyword evidence="6" id="KW-0325">Glycoprotein</keyword>
<gene>
    <name evidence="7" type="ORF">A4A49_37814</name>
</gene>
<dbReference type="AlphaFoldDB" id="A0A1J6K6Z2"/>
<keyword evidence="5" id="KW-0472">Membrane</keyword>
<evidence type="ECO:0000313" key="8">
    <source>
        <dbReference type="Proteomes" id="UP000187609"/>
    </source>
</evidence>
<evidence type="ECO:0000256" key="6">
    <source>
        <dbReference type="ARBA" id="ARBA00023180"/>
    </source>
</evidence>
<dbReference type="OMA" id="WRIAYFI"/>
<keyword evidence="2" id="KW-0812">Transmembrane</keyword>
<comment type="subcellular location">
    <subcellularLocation>
        <location evidence="1">Membrane</location>
        <topology evidence="1">Single-pass type I membrane protein</topology>
    </subcellularLocation>
</comment>
<organism evidence="7 8">
    <name type="scientific">Nicotiana attenuata</name>
    <name type="common">Coyote tobacco</name>
    <dbReference type="NCBI Taxonomy" id="49451"/>
    <lineage>
        <taxon>Eukaryota</taxon>
        <taxon>Viridiplantae</taxon>
        <taxon>Streptophyta</taxon>
        <taxon>Embryophyta</taxon>
        <taxon>Tracheophyta</taxon>
        <taxon>Spermatophyta</taxon>
        <taxon>Magnoliopsida</taxon>
        <taxon>eudicotyledons</taxon>
        <taxon>Gunneridae</taxon>
        <taxon>Pentapetalae</taxon>
        <taxon>asterids</taxon>
        <taxon>lamiids</taxon>
        <taxon>Solanales</taxon>
        <taxon>Solanaceae</taxon>
        <taxon>Nicotianoideae</taxon>
        <taxon>Nicotianeae</taxon>
        <taxon>Nicotiana</taxon>
    </lineage>
</organism>
<name>A0A1J6K6Z2_NICAT</name>
<proteinExistence type="predicted"/>
<protein>
    <recommendedName>
        <fullName evidence="9">Phytosulfokine receptor 1</fullName>
    </recommendedName>
</protein>
<dbReference type="Gramene" id="OIT20808">
    <property type="protein sequence ID" value="OIT20808"/>
    <property type="gene ID" value="A4A49_37814"/>
</dbReference>
<evidence type="ECO:0000256" key="5">
    <source>
        <dbReference type="ARBA" id="ARBA00023136"/>
    </source>
</evidence>
<comment type="caution">
    <text evidence="7">The sequence shown here is derived from an EMBL/GenBank/DDBJ whole genome shotgun (WGS) entry which is preliminary data.</text>
</comment>
<keyword evidence="3" id="KW-0732">Signal</keyword>